<keyword evidence="3" id="KW-1185">Reference proteome</keyword>
<feature type="transmembrane region" description="Helical" evidence="1">
    <location>
        <begin position="28"/>
        <end position="49"/>
    </location>
</feature>
<protein>
    <recommendedName>
        <fullName evidence="4">DUF2929 family protein</fullName>
    </recommendedName>
</protein>
<proteinExistence type="predicted"/>
<gene>
    <name evidence="2" type="ORF">DES38_101195</name>
</gene>
<evidence type="ECO:0000256" key="1">
    <source>
        <dbReference type="SAM" id="Phobius"/>
    </source>
</evidence>
<dbReference type="EMBL" id="QJJR01000001">
    <property type="protein sequence ID" value="PXW93112.1"/>
    <property type="molecule type" value="Genomic_DNA"/>
</dbReference>
<keyword evidence="1" id="KW-0472">Membrane</keyword>
<dbReference type="AlphaFoldDB" id="A0A2V3WVI6"/>
<evidence type="ECO:0000313" key="2">
    <source>
        <dbReference type="EMBL" id="PXW93112.1"/>
    </source>
</evidence>
<dbReference type="Pfam" id="PF11151">
    <property type="entry name" value="DUF2929"/>
    <property type="match status" value="1"/>
</dbReference>
<reference evidence="2 3" key="1">
    <citation type="submission" date="2018-05" db="EMBL/GenBank/DDBJ databases">
        <title>Genomic Encyclopedia of Type Strains, Phase IV (KMG-IV): sequencing the most valuable type-strain genomes for metagenomic binning, comparative biology and taxonomic classification.</title>
        <authorList>
            <person name="Goeker M."/>
        </authorList>
    </citation>
    <scope>NUCLEOTIDE SEQUENCE [LARGE SCALE GENOMIC DNA]</scope>
    <source>
        <strain evidence="2 3">DSM 22440</strain>
    </source>
</reference>
<evidence type="ECO:0000313" key="3">
    <source>
        <dbReference type="Proteomes" id="UP000247922"/>
    </source>
</evidence>
<sequence length="55" mass="6161">MRIIILMIWSFFISLLLGYVLTSMAGEGFSWFPVIAMTVIFTLVGAFVGETLIED</sequence>
<comment type="caution">
    <text evidence="2">The sequence shown here is derived from an EMBL/GenBank/DDBJ whole genome shotgun (WGS) entry which is preliminary data.</text>
</comment>
<dbReference type="RefSeq" id="WP_110250208.1">
    <property type="nucleotide sequence ID" value="NZ_QJJR01000001.1"/>
</dbReference>
<accession>A0A2V3WVI6</accession>
<evidence type="ECO:0008006" key="4">
    <source>
        <dbReference type="Google" id="ProtNLM"/>
    </source>
</evidence>
<keyword evidence="1" id="KW-0812">Transmembrane</keyword>
<organism evidence="2 3">
    <name type="scientific">Streptohalobacillus salinus</name>
    <dbReference type="NCBI Taxonomy" id="621096"/>
    <lineage>
        <taxon>Bacteria</taxon>
        <taxon>Bacillati</taxon>
        <taxon>Bacillota</taxon>
        <taxon>Bacilli</taxon>
        <taxon>Bacillales</taxon>
        <taxon>Bacillaceae</taxon>
        <taxon>Streptohalobacillus</taxon>
    </lineage>
</organism>
<dbReference type="OrthoDB" id="2440739at2"/>
<dbReference type="InterPro" id="IPR021324">
    <property type="entry name" value="DUF2929"/>
</dbReference>
<dbReference type="Proteomes" id="UP000247922">
    <property type="component" value="Unassembled WGS sequence"/>
</dbReference>
<name>A0A2V3WVI6_9BACI</name>
<keyword evidence="1" id="KW-1133">Transmembrane helix</keyword>